<evidence type="ECO:0000256" key="5">
    <source>
        <dbReference type="ARBA" id="ARBA00023266"/>
    </source>
</evidence>
<dbReference type="GO" id="GO:0018549">
    <property type="term" value="F:methanethiol oxidase activity"/>
    <property type="evidence" value="ECO:0007669"/>
    <property type="project" value="UniProtKB-EC"/>
</dbReference>
<dbReference type="InterPro" id="IPR008826">
    <property type="entry name" value="Se-bd"/>
</dbReference>
<sequence>MLIKSLLLTVRLFIASQFLIWETSCITVVGTPAVVVMEILNQKRNRLIMPSLISSRIYIFDVETDPRAPRIHKIVEPEEIEQKTGLGYLHTAHCLGSGEIMISAMGSTEGNAEGGFVILDGKTFDVKGRWEGKNESAPMGYDFWYQPRHNVMISSEWGCPNNFAKGFKVEDVAAGRYGSHLHVWDWDTRKIIQTIDLGVGTIPLEIRFLHDPDQLQGFVGCTLSSTVVRFFRNEENTWTAETVIKIPNKKVEGWALPEMPGLITDILLSLDDKYLYLSNWIHGDIRQYDITDTKNPKLVGQIFISGSIVKDGPVKVTEDSELSGQPEPCYVKGKRVEGGPQMIQLSLDGKRIYVTTSLYSMWDKQFYPEMTKKGSMLLQVDVDPVKGGLKLNPDFCVDFGEEPEGPALAHEVRYPGGDCSSDIWL</sequence>
<comment type="pathway">
    <text evidence="1">Organosulfur degradation.</text>
</comment>
<protein>
    <recommendedName>
        <fullName evidence="4">Methanethiol oxidase</fullName>
        <ecNumber evidence="3">1.8.3.4</ecNumber>
    </recommendedName>
</protein>
<evidence type="ECO:0000256" key="6">
    <source>
        <dbReference type="ARBA" id="ARBA00047539"/>
    </source>
</evidence>
<name>A0A9X0A5R2_9CNID</name>
<dbReference type="Pfam" id="PF05694">
    <property type="entry name" value="SBP56"/>
    <property type="match status" value="1"/>
</dbReference>
<evidence type="ECO:0000313" key="8">
    <source>
        <dbReference type="Proteomes" id="UP001163046"/>
    </source>
</evidence>
<accession>A0A9X0A5R2</accession>
<keyword evidence="8" id="KW-1185">Reference proteome</keyword>
<dbReference type="EMBL" id="MU825397">
    <property type="protein sequence ID" value="KAJ7393877.1"/>
    <property type="molecule type" value="Genomic_DNA"/>
</dbReference>
<evidence type="ECO:0000256" key="2">
    <source>
        <dbReference type="ARBA" id="ARBA00005606"/>
    </source>
</evidence>
<organism evidence="7 8">
    <name type="scientific">Desmophyllum pertusum</name>
    <dbReference type="NCBI Taxonomy" id="174260"/>
    <lineage>
        <taxon>Eukaryota</taxon>
        <taxon>Metazoa</taxon>
        <taxon>Cnidaria</taxon>
        <taxon>Anthozoa</taxon>
        <taxon>Hexacorallia</taxon>
        <taxon>Scleractinia</taxon>
        <taxon>Caryophylliina</taxon>
        <taxon>Caryophylliidae</taxon>
        <taxon>Desmophyllum</taxon>
    </lineage>
</organism>
<evidence type="ECO:0000256" key="4">
    <source>
        <dbReference type="ARBA" id="ARBA00015601"/>
    </source>
</evidence>
<dbReference type="PANTHER" id="PTHR23300">
    <property type="entry name" value="METHANETHIOL OXIDASE"/>
    <property type="match status" value="1"/>
</dbReference>
<dbReference type="PANTHER" id="PTHR23300:SF0">
    <property type="entry name" value="METHANETHIOL OXIDASE"/>
    <property type="match status" value="1"/>
</dbReference>
<comment type="catalytic activity">
    <reaction evidence="6">
        <text>methanethiol + O2 + H2O = hydrogen sulfide + formaldehyde + H2O2 + H(+)</text>
        <dbReference type="Rhea" id="RHEA:11812"/>
        <dbReference type="ChEBI" id="CHEBI:15377"/>
        <dbReference type="ChEBI" id="CHEBI:15378"/>
        <dbReference type="ChEBI" id="CHEBI:15379"/>
        <dbReference type="ChEBI" id="CHEBI:16007"/>
        <dbReference type="ChEBI" id="CHEBI:16240"/>
        <dbReference type="ChEBI" id="CHEBI:16842"/>
        <dbReference type="ChEBI" id="CHEBI:29919"/>
        <dbReference type="EC" id="1.8.3.4"/>
    </reaction>
</comment>
<dbReference type="InterPro" id="IPR015943">
    <property type="entry name" value="WD40/YVTN_repeat-like_dom_sf"/>
</dbReference>
<keyword evidence="5" id="KW-0711">Selenium</keyword>
<dbReference type="SUPFAM" id="SSF75011">
    <property type="entry name" value="3-carboxy-cis,cis-mucoante lactonizing enzyme"/>
    <property type="match status" value="1"/>
</dbReference>
<evidence type="ECO:0000256" key="3">
    <source>
        <dbReference type="ARBA" id="ARBA00012510"/>
    </source>
</evidence>
<proteinExistence type="inferred from homology"/>
<dbReference type="Gene3D" id="2.130.10.10">
    <property type="entry name" value="YVTN repeat-like/Quinoprotein amine dehydrogenase"/>
    <property type="match status" value="1"/>
</dbReference>
<dbReference type="AlphaFoldDB" id="A0A9X0A5R2"/>
<dbReference type="OrthoDB" id="10252446at2759"/>
<dbReference type="GO" id="GO:0008430">
    <property type="term" value="F:selenium binding"/>
    <property type="evidence" value="ECO:0007669"/>
    <property type="project" value="InterPro"/>
</dbReference>
<evidence type="ECO:0000256" key="1">
    <source>
        <dbReference type="ARBA" id="ARBA00005177"/>
    </source>
</evidence>
<dbReference type="Proteomes" id="UP001163046">
    <property type="component" value="Unassembled WGS sequence"/>
</dbReference>
<evidence type="ECO:0000313" key="7">
    <source>
        <dbReference type="EMBL" id="KAJ7393877.1"/>
    </source>
</evidence>
<dbReference type="EC" id="1.8.3.4" evidence="3"/>
<comment type="similarity">
    <text evidence="2">Belongs to the selenium-binding protein family.</text>
</comment>
<reference evidence="7" key="1">
    <citation type="submission" date="2023-01" db="EMBL/GenBank/DDBJ databases">
        <title>Genome assembly of the deep-sea coral Lophelia pertusa.</title>
        <authorList>
            <person name="Herrera S."/>
            <person name="Cordes E."/>
        </authorList>
    </citation>
    <scope>NUCLEOTIDE SEQUENCE</scope>
    <source>
        <strain evidence="7">USNM1676648</strain>
        <tissue evidence="7">Polyp</tissue>
    </source>
</reference>
<comment type="caution">
    <text evidence="7">The sequence shown here is derived from an EMBL/GenBank/DDBJ whole genome shotgun (WGS) entry which is preliminary data.</text>
</comment>
<gene>
    <name evidence="7" type="primary">SELENBP1_1</name>
    <name evidence="7" type="ORF">OS493_003544</name>
</gene>